<reference evidence="2" key="2">
    <citation type="submission" date="2023-05" db="EMBL/GenBank/DDBJ databases">
        <authorList>
            <consortium name="Lawrence Berkeley National Laboratory"/>
            <person name="Steindorff A."/>
            <person name="Hensen N."/>
            <person name="Bonometti L."/>
            <person name="Westerberg I."/>
            <person name="Brannstrom I.O."/>
            <person name="Guillou S."/>
            <person name="Cros-Aarteil S."/>
            <person name="Calhoun S."/>
            <person name="Haridas S."/>
            <person name="Kuo A."/>
            <person name="Mondo S."/>
            <person name="Pangilinan J."/>
            <person name="Riley R."/>
            <person name="Labutti K."/>
            <person name="Andreopoulos B."/>
            <person name="Lipzen A."/>
            <person name="Chen C."/>
            <person name="Yanf M."/>
            <person name="Daum C."/>
            <person name="Ng V."/>
            <person name="Clum A."/>
            <person name="Ohm R."/>
            <person name="Martin F."/>
            <person name="Silar P."/>
            <person name="Natvig D."/>
            <person name="Lalanne C."/>
            <person name="Gautier V."/>
            <person name="Ament-Velasquez S.L."/>
            <person name="Kruys A."/>
            <person name="Hutchinson M.I."/>
            <person name="Powell A.J."/>
            <person name="Barry K."/>
            <person name="Miller A.N."/>
            <person name="Grigoriev I.V."/>
            <person name="Debuchy R."/>
            <person name="Gladieux P."/>
            <person name="Thoren M.H."/>
            <person name="Johannesson H."/>
        </authorList>
    </citation>
    <scope>NUCLEOTIDE SEQUENCE</scope>
    <source>
        <strain evidence="2">CBS 731.68</strain>
    </source>
</reference>
<feature type="region of interest" description="Disordered" evidence="1">
    <location>
        <begin position="1"/>
        <end position="33"/>
    </location>
</feature>
<evidence type="ECO:0000313" key="3">
    <source>
        <dbReference type="Proteomes" id="UP001302602"/>
    </source>
</evidence>
<keyword evidence="3" id="KW-1185">Reference proteome</keyword>
<dbReference type="EMBL" id="MU853234">
    <property type="protein sequence ID" value="KAK4121227.1"/>
    <property type="molecule type" value="Genomic_DNA"/>
</dbReference>
<dbReference type="AlphaFoldDB" id="A0AAN6TUZ8"/>
<evidence type="ECO:0000256" key="1">
    <source>
        <dbReference type="SAM" id="MobiDB-lite"/>
    </source>
</evidence>
<proteinExistence type="predicted"/>
<name>A0AAN6TUZ8_9PEZI</name>
<evidence type="ECO:0000313" key="2">
    <source>
        <dbReference type="EMBL" id="KAK4121227.1"/>
    </source>
</evidence>
<sequence length="283" mass="31672">MASGHDSHRRARTPAIDMTKFKGHASEGKEPQDGANSLISVLHDIDPQTERLHILGDAPTNEEWEILTHHFTNVRFIKLLVIADAVAERITPRAIVEGRIQSPVLLFTAGLRSRSEGVEVNYLPYQWHKWFNNHYEDKGPIFSPDLGSSPSSALKHFRILGNDALQMHSYIALAKFHRLASLSSLTICSPGRHDMQHLVPHTPLLFLPLLNNPKTFKLTMGRAMCATLLAEVVGEDDGEAEEAFLRDFLPPDIETFHFRGPVSVAPHLDECAAAFWYRGSCRG</sequence>
<protein>
    <submittedName>
        <fullName evidence="2">Uncharacterized protein</fullName>
    </submittedName>
</protein>
<accession>A0AAN6TUZ8</accession>
<reference evidence="2" key="1">
    <citation type="journal article" date="2023" name="Mol. Phylogenet. Evol.">
        <title>Genome-scale phylogeny and comparative genomics of the fungal order Sordariales.</title>
        <authorList>
            <person name="Hensen N."/>
            <person name="Bonometti L."/>
            <person name="Westerberg I."/>
            <person name="Brannstrom I.O."/>
            <person name="Guillou S."/>
            <person name="Cros-Aarteil S."/>
            <person name="Calhoun S."/>
            <person name="Haridas S."/>
            <person name="Kuo A."/>
            <person name="Mondo S."/>
            <person name="Pangilinan J."/>
            <person name="Riley R."/>
            <person name="LaButti K."/>
            <person name="Andreopoulos B."/>
            <person name="Lipzen A."/>
            <person name="Chen C."/>
            <person name="Yan M."/>
            <person name="Daum C."/>
            <person name="Ng V."/>
            <person name="Clum A."/>
            <person name="Steindorff A."/>
            <person name="Ohm R.A."/>
            <person name="Martin F."/>
            <person name="Silar P."/>
            <person name="Natvig D.O."/>
            <person name="Lalanne C."/>
            <person name="Gautier V."/>
            <person name="Ament-Velasquez S.L."/>
            <person name="Kruys A."/>
            <person name="Hutchinson M.I."/>
            <person name="Powell A.J."/>
            <person name="Barry K."/>
            <person name="Miller A.N."/>
            <person name="Grigoriev I.V."/>
            <person name="Debuchy R."/>
            <person name="Gladieux P."/>
            <person name="Hiltunen Thoren M."/>
            <person name="Johannesson H."/>
        </authorList>
    </citation>
    <scope>NUCLEOTIDE SEQUENCE</scope>
    <source>
        <strain evidence="2">CBS 731.68</strain>
    </source>
</reference>
<comment type="caution">
    <text evidence="2">The sequence shown here is derived from an EMBL/GenBank/DDBJ whole genome shotgun (WGS) entry which is preliminary data.</text>
</comment>
<dbReference type="GeneID" id="87833294"/>
<dbReference type="Proteomes" id="UP001302602">
    <property type="component" value="Unassembled WGS sequence"/>
</dbReference>
<organism evidence="2 3">
    <name type="scientific">Parathielavia appendiculata</name>
    <dbReference type="NCBI Taxonomy" id="2587402"/>
    <lineage>
        <taxon>Eukaryota</taxon>
        <taxon>Fungi</taxon>
        <taxon>Dikarya</taxon>
        <taxon>Ascomycota</taxon>
        <taxon>Pezizomycotina</taxon>
        <taxon>Sordariomycetes</taxon>
        <taxon>Sordariomycetidae</taxon>
        <taxon>Sordariales</taxon>
        <taxon>Chaetomiaceae</taxon>
        <taxon>Parathielavia</taxon>
    </lineage>
</organism>
<gene>
    <name evidence="2" type="ORF">N657DRAFT_682884</name>
</gene>
<dbReference type="RefSeq" id="XP_062644998.1">
    <property type="nucleotide sequence ID" value="XM_062796526.1"/>
</dbReference>